<protein>
    <recommendedName>
        <fullName evidence="3">Copper chaperone</fullName>
    </recommendedName>
</protein>
<reference evidence="1 2" key="1">
    <citation type="submission" date="2019-09" db="EMBL/GenBank/DDBJ databases">
        <authorList>
            <person name="Cao W.R."/>
        </authorList>
    </citation>
    <scope>NUCLEOTIDE SEQUENCE [LARGE SCALE GENOMIC DNA]</scope>
    <source>
        <strain evidence="2">a4</strain>
    </source>
</reference>
<keyword evidence="2" id="KW-1185">Reference proteome</keyword>
<sequence length="84" mass="9844">MEPLIFQTNIDSEKKVQSLESILNKHPYIFKWSIDIEDIDNVLRIEGSENLLEEDIIDLIKSQNFQIEILPDKAVIKTDKILVY</sequence>
<dbReference type="RefSeq" id="WP_150900454.1">
    <property type="nucleotide sequence ID" value="NZ_WAAU01000024.1"/>
</dbReference>
<dbReference type="Proteomes" id="UP000467305">
    <property type="component" value="Unassembled WGS sequence"/>
</dbReference>
<evidence type="ECO:0000313" key="1">
    <source>
        <dbReference type="EMBL" id="KAB1155345.1"/>
    </source>
</evidence>
<evidence type="ECO:0008006" key="3">
    <source>
        <dbReference type="Google" id="ProtNLM"/>
    </source>
</evidence>
<dbReference type="AlphaFoldDB" id="A0A7J5ACT0"/>
<gene>
    <name evidence="1" type="ORF">F7018_12795</name>
</gene>
<comment type="caution">
    <text evidence="1">The sequence shown here is derived from an EMBL/GenBank/DDBJ whole genome shotgun (WGS) entry which is preliminary data.</text>
</comment>
<organism evidence="1 2">
    <name type="scientific">Tenacibaculum aiptasiae</name>
    <dbReference type="NCBI Taxonomy" id="426481"/>
    <lineage>
        <taxon>Bacteria</taxon>
        <taxon>Pseudomonadati</taxon>
        <taxon>Bacteroidota</taxon>
        <taxon>Flavobacteriia</taxon>
        <taxon>Flavobacteriales</taxon>
        <taxon>Flavobacteriaceae</taxon>
        <taxon>Tenacibaculum</taxon>
    </lineage>
</organism>
<evidence type="ECO:0000313" key="2">
    <source>
        <dbReference type="Proteomes" id="UP000467305"/>
    </source>
</evidence>
<name>A0A7J5ACT0_9FLAO</name>
<dbReference type="EMBL" id="WAAU01000024">
    <property type="protein sequence ID" value="KAB1155345.1"/>
    <property type="molecule type" value="Genomic_DNA"/>
</dbReference>
<proteinExistence type="predicted"/>
<accession>A0A7J5ACT0</accession>
<dbReference type="OrthoDB" id="1036397at2"/>